<dbReference type="SUPFAM" id="SSF55729">
    <property type="entry name" value="Acyl-CoA N-acyltransferases (Nat)"/>
    <property type="match status" value="1"/>
</dbReference>
<feature type="domain" description="N-acetyltransferase" evidence="1">
    <location>
        <begin position="37"/>
        <end position="193"/>
    </location>
</feature>
<dbReference type="Proteomes" id="UP000326287">
    <property type="component" value="Chromosome"/>
</dbReference>
<dbReference type="GO" id="GO:0005737">
    <property type="term" value="C:cytoplasm"/>
    <property type="evidence" value="ECO:0007669"/>
    <property type="project" value="TreeGrafter"/>
</dbReference>
<dbReference type="OrthoDB" id="9801656at2"/>
<sequence length="209" mass="24468">MRSVLLSTIRASDMSSALPPENERLQLPEGSIFSERLELRMVTYRDLHALLKIHRVEEVNRYLPFETWRGMDDAEIWFDKVRQRHRDREAIQWVICDRTSGAICGSCILFGYEHDHERIEIGYGLGRHHWGRGVAREAVSRLISYAFDDMAVRRIDARVDPRNDASNGLLERLGFTLEGRQRERQLLKGELVDVNLWGLLRSRWPQAQK</sequence>
<dbReference type="InterPro" id="IPR016181">
    <property type="entry name" value="Acyl_CoA_acyltransferase"/>
</dbReference>
<dbReference type="AlphaFoldDB" id="A0A5P9NKJ0"/>
<reference evidence="2 3" key="1">
    <citation type="submission" date="2019-02" db="EMBL/GenBank/DDBJ databases">
        <authorList>
            <person name="Li S.-H."/>
        </authorList>
    </citation>
    <scope>NUCLEOTIDE SEQUENCE [LARGE SCALE GENOMIC DNA]</scope>
    <source>
        <strain evidence="2 3">IMCC14385</strain>
    </source>
</reference>
<dbReference type="Pfam" id="PF13302">
    <property type="entry name" value="Acetyltransf_3"/>
    <property type="match status" value="1"/>
</dbReference>
<protein>
    <submittedName>
        <fullName evidence="2">N-acetyltransferase</fullName>
    </submittedName>
</protein>
<organism evidence="2 3">
    <name type="scientific">Halioglobus maricola</name>
    <dbReference type="NCBI Taxonomy" id="2601894"/>
    <lineage>
        <taxon>Bacteria</taxon>
        <taxon>Pseudomonadati</taxon>
        <taxon>Pseudomonadota</taxon>
        <taxon>Gammaproteobacteria</taxon>
        <taxon>Cellvibrionales</taxon>
        <taxon>Halieaceae</taxon>
        <taxon>Halioglobus</taxon>
    </lineage>
</organism>
<name>A0A5P9NKJ0_9GAMM</name>
<evidence type="ECO:0000259" key="1">
    <source>
        <dbReference type="PROSITE" id="PS51186"/>
    </source>
</evidence>
<dbReference type="GO" id="GO:0008999">
    <property type="term" value="F:protein-N-terminal-alanine acetyltransferase activity"/>
    <property type="evidence" value="ECO:0007669"/>
    <property type="project" value="TreeGrafter"/>
</dbReference>
<gene>
    <name evidence="2" type="ORF">EY643_10210</name>
</gene>
<accession>A0A5P9NKJ0</accession>
<dbReference type="PANTHER" id="PTHR43441">
    <property type="entry name" value="RIBOSOMAL-PROTEIN-SERINE ACETYLTRANSFERASE"/>
    <property type="match status" value="1"/>
</dbReference>
<evidence type="ECO:0000313" key="2">
    <source>
        <dbReference type="EMBL" id="QFU76006.1"/>
    </source>
</evidence>
<proteinExistence type="predicted"/>
<dbReference type="Gene3D" id="3.40.630.30">
    <property type="match status" value="1"/>
</dbReference>
<dbReference type="InterPro" id="IPR000182">
    <property type="entry name" value="GNAT_dom"/>
</dbReference>
<dbReference type="GO" id="GO:1990189">
    <property type="term" value="F:protein N-terminal-serine acetyltransferase activity"/>
    <property type="evidence" value="ECO:0007669"/>
    <property type="project" value="TreeGrafter"/>
</dbReference>
<dbReference type="PANTHER" id="PTHR43441:SF11">
    <property type="entry name" value="RIBOSOMAL-PROTEIN-SERINE ACETYLTRANSFERASE"/>
    <property type="match status" value="1"/>
</dbReference>
<dbReference type="InterPro" id="IPR051908">
    <property type="entry name" value="Ribosomal_N-acetyltransferase"/>
</dbReference>
<evidence type="ECO:0000313" key="3">
    <source>
        <dbReference type="Proteomes" id="UP000326287"/>
    </source>
</evidence>
<keyword evidence="3" id="KW-1185">Reference proteome</keyword>
<keyword evidence="2" id="KW-0808">Transferase</keyword>
<dbReference type="KEGG" id="halc:EY643_10210"/>
<dbReference type="PROSITE" id="PS51186">
    <property type="entry name" value="GNAT"/>
    <property type="match status" value="1"/>
</dbReference>
<dbReference type="EMBL" id="CP036422">
    <property type="protein sequence ID" value="QFU76006.1"/>
    <property type="molecule type" value="Genomic_DNA"/>
</dbReference>